<organism evidence="1 2">
    <name type="scientific">Cryomorpha ignava</name>
    <dbReference type="NCBI Taxonomy" id="101383"/>
    <lineage>
        <taxon>Bacteria</taxon>
        <taxon>Pseudomonadati</taxon>
        <taxon>Bacteroidota</taxon>
        <taxon>Flavobacteriia</taxon>
        <taxon>Flavobacteriales</taxon>
        <taxon>Cryomorphaceae</taxon>
        <taxon>Cryomorpha</taxon>
    </lineage>
</organism>
<keyword evidence="2" id="KW-1185">Reference proteome</keyword>
<name>A0A7K3WS71_9FLAO</name>
<comment type="caution">
    <text evidence="1">The sequence shown here is derived from an EMBL/GenBank/DDBJ whole genome shotgun (WGS) entry which is preliminary data.</text>
</comment>
<reference evidence="1 2" key="1">
    <citation type="submission" date="2020-02" db="EMBL/GenBank/DDBJ databases">
        <title>Out from the shadows clarifying the taxonomy of the family Cryomorphaceae and related taxa by utilizing the GTDB taxonomic framework.</title>
        <authorList>
            <person name="Bowman J.P."/>
        </authorList>
    </citation>
    <scope>NUCLEOTIDE SEQUENCE [LARGE SCALE GENOMIC DNA]</scope>
    <source>
        <strain evidence="1 2">QSSC 1-22</strain>
    </source>
</reference>
<evidence type="ECO:0000313" key="2">
    <source>
        <dbReference type="Proteomes" id="UP000486602"/>
    </source>
</evidence>
<protein>
    <submittedName>
        <fullName evidence="1">Uncharacterized protein</fullName>
    </submittedName>
</protein>
<dbReference type="Proteomes" id="UP000486602">
    <property type="component" value="Unassembled WGS sequence"/>
</dbReference>
<dbReference type="EMBL" id="JAAGVY010000012">
    <property type="protein sequence ID" value="NEN23555.1"/>
    <property type="molecule type" value="Genomic_DNA"/>
</dbReference>
<accession>A0A7K3WS71</accession>
<dbReference type="AlphaFoldDB" id="A0A7K3WS71"/>
<evidence type="ECO:0000313" key="1">
    <source>
        <dbReference type="EMBL" id="NEN23555.1"/>
    </source>
</evidence>
<gene>
    <name evidence="1" type="ORF">G3O08_08580</name>
</gene>
<sequence>MLIFLVFGWGCGLEDSSGKDESLKDVKNESVITSIENIEKDTLTEDVIQNSETKKEVEKLKSERVEKLKDKVSKSSYKGFSDSDIKIELQRNLESYKESCDSTLYNRITDQMAYDAVLSFFKERESAFSRAYFKDLQRAHRDCKK</sequence>
<dbReference type="RefSeq" id="WP_163284900.1">
    <property type="nucleotide sequence ID" value="NZ_JAAGVY010000012.1"/>
</dbReference>
<proteinExistence type="predicted"/>